<keyword evidence="9" id="KW-0460">Magnesium</keyword>
<evidence type="ECO:0000313" key="15">
    <source>
        <dbReference type="Proteomes" id="UP001164803"/>
    </source>
</evidence>
<dbReference type="InterPro" id="IPR045540">
    <property type="entry name" value="YegS/DAGK_C"/>
</dbReference>
<dbReference type="Pfam" id="PF19279">
    <property type="entry name" value="YegS_C"/>
    <property type="match status" value="1"/>
</dbReference>
<dbReference type="RefSeq" id="WP_268045777.1">
    <property type="nucleotide sequence ID" value="NZ_CP104064.1"/>
</dbReference>
<organism evidence="14 15">
    <name type="scientific">Alicyclobacillus dauci</name>
    <dbReference type="NCBI Taxonomy" id="1475485"/>
    <lineage>
        <taxon>Bacteria</taxon>
        <taxon>Bacillati</taxon>
        <taxon>Bacillota</taxon>
        <taxon>Bacilli</taxon>
        <taxon>Bacillales</taxon>
        <taxon>Alicyclobacillaceae</taxon>
        <taxon>Alicyclobacillus</taxon>
    </lineage>
</organism>
<name>A0ABY6Z623_9BACL</name>
<accession>A0ABY6Z623</accession>
<dbReference type="PROSITE" id="PS50146">
    <property type="entry name" value="DAGK"/>
    <property type="match status" value="1"/>
</dbReference>
<evidence type="ECO:0000313" key="14">
    <source>
        <dbReference type="EMBL" id="WAH38214.1"/>
    </source>
</evidence>
<dbReference type="Pfam" id="PF00781">
    <property type="entry name" value="DAGK_cat"/>
    <property type="match status" value="1"/>
</dbReference>
<evidence type="ECO:0000256" key="8">
    <source>
        <dbReference type="ARBA" id="ARBA00022840"/>
    </source>
</evidence>
<dbReference type="GO" id="GO:0016301">
    <property type="term" value="F:kinase activity"/>
    <property type="evidence" value="ECO:0007669"/>
    <property type="project" value="UniProtKB-KW"/>
</dbReference>
<protein>
    <submittedName>
        <fullName evidence="14">YegS/Rv2252/BmrU family lipid kinase</fullName>
    </submittedName>
</protein>
<dbReference type="PANTHER" id="PTHR12358">
    <property type="entry name" value="SPHINGOSINE KINASE"/>
    <property type="match status" value="1"/>
</dbReference>
<dbReference type="PANTHER" id="PTHR12358:SF106">
    <property type="entry name" value="LIPID KINASE YEGS"/>
    <property type="match status" value="1"/>
</dbReference>
<evidence type="ECO:0000256" key="1">
    <source>
        <dbReference type="ARBA" id="ARBA00001946"/>
    </source>
</evidence>
<keyword evidence="5" id="KW-0479">Metal-binding</keyword>
<comment type="similarity">
    <text evidence="2">Belongs to the diacylglycerol/lipid kinase family.</text>
</comment>
<dbReference type="SMART" id="SM00046">
    <property type="entry name" value="DAGKc"/>
    <property type="match status" value="1"/>
</dbReference>
<proteinExistence type="inferred from homology"/>
<gene>
    <name evidence="14" type="ORF">NZD86_06965</name>
</gene>
<keyword evidence="6" id="KW-0547">Nucleotide-binding</keyword>
<sequence>MRRARMIYNPASGREQVKKYVPDILEFLERKCGYETSVYSTENREKTLNEVQRICKSDYELIIVAGGDGTVHEVINGMALESRRPPLALIPAGTTNDFASALGLPFDIRDAYEHIAAAKLTHVDIGRMNDQFFINIAGGGSLTELTYEVPAKLKTMIGQLAYYLKGIEKVVMLSPSRLSIESKDFQFEGEAMFFLITNTKHVGGFKNLAPRAKVDDGLFDVFIVKRMKIYELVSAISLAVRGRHMDHPGVLFFQTDQLKIDCEGELAMNLDGEHGGYAPCTIRNLKRHIQILS</sequence>
<comment type="cofactor">
    <cofactor evidence="1">
        <name>Mg(2+)</name>
        <dbReference type="ChEBI" id="CHEBI:18420"/>
    </cofactor>
</comment>
<keyword evidence="10" id="KW-0443">Lipid metabolism</keyword>
<dbReference type="SUPFAM" id="SSF111331">
    <property type="entry name" value="NAD kinase/diacylglycerol kinase-like"/>
    <property type="match status" value="1"/>
</dbReference>
<dbReference type="InterPro" id="IPR050187">
    <property type="entry name" value="Lipid_Phosphate_FormReg"/>
</dbReference>
<evidence type="ECO:0000256" key="4">
    <source>
        <dbReference type="ARBA" id="ARBA00022679"/>
    </source>
</evidence>
<dbReference type="Gene3D" id="2.60.200.40">
    <property type="match status" value="1"/>
</dbReference>
<dbReference type="InterPro" id="IPR016064">
    <property type="entry name" value="NAD/diacylglycerol_kinase_sf"/>
</dbReference>
<dbReference type="InterPro" id="IPR017438">
    <property type="entry name" value="ATP-NAD_kinase_N"/>
</dbReference>
<dbReference type="InterPro" id="IPR005218">
    <property type="entry name" value="Diacylglycerol/lipid_kinase"/>
</dbReference>
<evidence type="ECO:0000256" key="5">
    <source>
        <dbReference type="ARBA" id="ARBA00022723"/>
    </source>
</evidence>
<keyword evidence="12" id="KW-1208">Phospholipid metabolism</keyword>
<evidence type="ECO:0000256" key="11">
    <source>
        <dbReference type="ARBA" id="ARBA00023209"/>
    </source>
</evidence>
<evidence type="ECO:0000256" key="7">
    <source>
        <dbReference type="ARBA" id="ARBA00022777"/>
    </source>
</evidence>
<dbReference type="Proteomes" id="UP001164803">
    <property type="component" value="Chromosome"/>
</dbReference>
<evidence type="ECO:0000256" key="9">
    <source>
        <dbReference type="ARBA" id="ARBA00022842"/>
    </source>
</evidence>
<reference evidence="14" key="1">
    <citation type="submission" date="2022-08" db="EMBL/GenBank/DDBJ databases">
        <title>Alicyclobacillus dauci DSM2870, complete genome.</title>
        <authorList>
            <person name="Wang Q."/>
            <person name="Cai R."/>
            <person name="Wang Z."/>
        </authorList>
    </citation>
    <scope>NUCLEOTIDE SEQUENCE</scope>
    <source>
        <strain evidence="14">DSM 28700</strain>
    </source>
</reference>
<feature type="domain" description="DAGKc" evidence="13">
    <location>
        <begin position="1"/>
        <end position="132"/>
    </location>
</feature>
<evidence type="ECO:0000259" key="13">
    <source>
        <dbReference type="PROSITE" id="PS50146"/>
    </source>
</evidence>
<keyword evidence="8" id="KW-0067">ATP-binding</keyword>
<keyword evidence="15" id="KW-1185">Reference proteome</keyword>
<evidence type="ECO:0000256" key="12">
    <source>
        <dbReference type="ARBA" id="ARBA00023264"/>
    </source>
</evidence>
<dbReference type="EMBL" id="CP104064">
    <property type="protein sequence ID" value="WAH38214.1"/>
    <property type="molecule type" value="Genomic_DNA"/>
</dbReference>
<dbReference type="Gene3D" id="3.40.50.10330">
    <property type="entry name" value="Probable inorganic polyphosphate/atp-NAD kinase, domain 1"/>
    <property type="match status" value="1"/>
</dbReference>
<keyword evidence="7 14" id="KW-0418">Kinase</keyword>
<dbReference type="InterPro" id="IPR001206">
    <property type="entry name" value="Diacylglycerol_kinase_cat_dom"/>
</dbReference>
<dbReference type="NCBIfam" id="TIGR00147">
    <property type="entry name" value="YegS/Rv2252/BmrU family lipid kinase"/>
    <property type="match status" value="1"/>
</dbReference>
<evidence type="ECO:0000256" key="2">
    <source>
        <dbReference type="ARBA" id="ARBA00005983"/>
    </source>
</evidence>
<keyword evidence="4" id="KW-0808">Transferase</keyword>
<evidence type="ECO:0000256" key="6">
    <source>
        <dbReference type="ARBA" id="ARBA00022741"/>
    </source>
</evidence>
<keyword evidence="11" id="KW-0594">Phospholipid biosynthesis</keyword>
<keyword evidence="3" id="KW-0444">Lipid biosynthesis</keyword>
<evidence type="ECO:0000256" key="10">
    <source>
        <dbReference type="ARBA" id="ARBA00023098"/>
    </source>
</evidence>
<evidence type="ECO:0000256" key="3">
    <source>
        <dbReference type="ARBA" id="ARBA00022516"/>
    </source>
</evidence>